<dbReference type="EMBL" id="JANRHA010000007">
    <property type="protein sequence ID" value="MDG3015438.1"/>
    <property type="molecule type" value="Genomic_DNA"/>
</dbReference>
<organism evidence="2 3">
    <name type="scientific">Speluncibacter jeojiensis</name>
    <dbReference type="NCBI Taxonomy" id="2710754"/>
    <lineage>
        <taxon>Bacteria</taxon>
        <taxon>Bacillati</taxon>
        <taxon>Actinomycetota</taxon>
        <taxon>Actinomycetes</taxon>
        <taxon>Mycobacteriales</taxon>
        <taxon>Speluncibacteraceae</taxon>
        <taxon>Speluncibacter</taxon>
    </lineage>
</organism>
<dbReference type="AlphaFoldDB" id="A0A9X4M555"/>
<proteinExistence type="predicted"/>
<keyword evidence="3" id="KW-1185">Reference proteome</keyword>
<name>A0A9X4M555_9ACTN</name>
<evidence type="ECO:0000256" key="1">
    <source>
        <dbReference type="SAM" id="Phobius"/>
    </source>
</evidence>
<evidence type="ECO:0000313" key="3">
    <source>
        <dbReference type="Proteomes" id="UP001152755"/>
    </source>
</evidence>
<dbReference type="RefSeq" id="WP_332520068.1">
    <property type="nucleotide sequence ID" value="NZ_JANRHA010000007.1"/>
</dbReference>
<feature type="transmembrane region" description="Helical" evidence="1">
    <location>
        <begin position="32"/>
        <end position="53"/>
    </location>
</feature>
<dbReference type="Proteomes" id="UP001152755">
    <property type="component" value="Unassembled WGS sequence"/>
</dbReference>
<keyword evidence="1" id="KW-0472">Membrane</keyword>
<comment type="caution">
    <text evidence="2">The sequence shown here is derived from an EMBL/GenBank/DDBJ whole genome shotgun (WGS) entry which is preliminary data.</text>
</comment>
<protein>
    <submittedName>
        <fullName evidence="2">Uncharacterized protein</fullName>
    </submittedName>
</protein>
<gene>
    <name evidence="2" type="ORF">NVS88_12840</name>
</gene>
<feature type="transmembrane region" description="Helical" evidence="1">
    <location>
        <begin position="9"/>
        <end position="26"/>
    </location>
</feature>
<sequence length="71" mass="7703">MRVLSLKSLCARAVVFYVMWTALLVWPSHRSLASAAVSGAVATALFITMMWFVERRSTGRAAQADGADQNG</sequence>
<evidence type="ECO:0000313" key="2">
    <source>
        <dbReference type="EMBL" id="MDG3015438.1"/>
    </source>
</evidence>
<keyword evidence="1" id="KW-1133">Transmembrane helix</keyword>
<accession>A0A9X4M555</accession>
<reference evidence="2" key="1">
    <citation type="submission" date="2022-08" db="EMBL/GenBank/DDBJ databases">
        <title>Genome analysis of Corynebacteriales strain.</title>
        <authorList>
            <person name="Lee S.D."/>
        </authorList>
    </citation>
    <scope>NUCLEOTIDE SEQUENCE</scope>
    <source>
        <strain evidence="2">D3-21</strain>
    </source>
</reference>
<keyword evidence="1" id="KW-0812">Transmembrane</keyword>